<comment type="similarity">
    <text evidence="2">Belongs to the SNF2/RAD54 helicase family.</text>
</comment>
<dbReference type="CDD" id="cd18793">
    <property type="entry name" value="SF2_C_SNF"/>
    <property type="match status" value="1"/>
</dbReference>
<evidence type="ECO:0000256" key="4">
    <source>
        <dbReference type="ARBA" id="ARBA00022553"/>
    </source>
</evidence>
<evidence type="ECO:0000256" key="3">
    <source>
        <dbReference type="ARBA" id="ARBA00022472"/>
    </source>
</evidence>
<dbReference type="GO" id="GO:0008094">
    <property type="term" value="F:ATP-dependent activity, acting on DNA"/>
    <property type="evidence" value="ECO:0007669"/>
    <property type="project" value="UniProtKB-ARBA"/>
</dbReference>
<dbReference type="InterPro" id="IPR049730">
    <property type="entry name" value="SNF2/RAD54-like_C"/>
</dbReference>
<keyword evidence="3" id="KW-0806">Transcription termination</keyword>
<evidence type="ECO:0000256" key="6">
    <source>
        <dbReference type="ARBA" id="ARBA00022801"/>
    </source>
</evidence>
<evidence type="ECO:0000256" key="16">
    <source>
        <dbReference type="SAM" id="Coils"/>
    </source>
</evidence>
<evidence type="ECO:0000256" key="1">
    <source>
        <dbReference type="ARBA" id="ARBA00004123"/>
    </source>
</evidence>
<keyword evidence="12" id="KW-0539">Nucleus</keyword>
<dbReference type="OrthoDB" id="423559at2759"/>
<dbReference type="EMBL" id="JACMRX010000002">
    <property type="protein sequence ID" value="KAF7994559.1"/>
    <property type="molecule type" value="Genomic_DNA"/>
</dbReference>
<dbReference type="Pfam" id="PF00176">
    <property type="entry name" value="SNF2-rel_dom"/>
    <property type="match status" value="1"/>
</dbReference>
<feature type="region of interest" description="Disordered" evidence="17">
    <location>
        <begin position="468"/>
        <end position="500"/>
    </location>
</feature>
<comment type="caution">
    <text evidence="20">The sequence shown here is derived from an EMBL/GenBank/DDBJ whole genome shotgun (WGS) entry which is preliminary data.</text>
</comment>
<evidence type="ECO:0000256" key="7">
    <source>
        <dbReference type="ARBA" id="ARBA00022806"/>
    </source>
</evidence>
<evidence type="ECO:0000313" key="21">
    <source>
        <dbReference type="Proteomes" id="UP000639338"/>
    </source>
</evidence>
<keyword evidence="11" id="KW-0804">Transcription</keyword>
<gene>
    <name evidence="20" type="ORF">HCN44_004031</name>
</gene>
<dbReference type="PROSITE" id="PS51192">
    <property type="entry name" value="HELICASE_ATP_BIND_1"/>
    <property type="match status" value="1"/>
</dbReference>
<protein>
    <recommendedName>
        <fullName evidence="13">Transcription termination factor 2</fullName>
    </recommendedName>
    <alternativeName>
        <fullName evidence="15">RNA polymerase II termination factor</fullName>
    </alternativeName>
    <alternativeName>
        <fullName evidence="14">Transcription release factor 2</fullName>
    </alternativeName>
</protein>
<reference evidence="20 21" key="1">
    <citation type="submission" date="2020-08" db="EMBL/GenBank/DDBJ databases">
        <title>Aphidius gifuensis genome sequencing and assembly.</title>
        <authorList>
            <person name="Du Z."/>
        </authorList>
    </citation>
    <scope>NUCLEOTIDE SEQUENCE [LARGE SCALE GENOMIC DNA]</scope>
    <source>
        <strain evidence="20">YNYX2018</strain>
        <tissue evidence="20">Adults</tissue>
    </source>
</reference>
<sequence length="1172" mass="132818">MADQQESFVVDDSDEQAETDIESTDDEIYGENRSIGRKSNAHPIMESDVDSLCSDEDDEDDDHSLPQDFNASISKAIRRSLHKIGKENIPDSDMDHEDNGQSSDSDNNWTRSRIKNRVMSGSGDSSICSQTDEDDKPKNVKKKFRRIKIISVDSDSDEDDDEQLRDESRRGKFSRVMNDTSEDDVEMITKTISNLSTMSMHIDVDESTNKTANNIDESTNTTANNLDESKVVDVTTSMHIDVDESTNKTANNLDESKIVDITTSSADEDDAEKSIVREAKIVNNSKEKLHTSGRNNIIDDDSSSDEDVVIQETTNKNDTLQIDDSDSSNHYVPESSHEIDDLPVFKFGKTERPSSIVNIQPSIEESYQNDDIDEQIDEVSREILKSKKFLSSCHVDNLPDGGLKMRENISILEEKLSNLKAKLNNNKKIKSTRKSNEIKTVPFMTSSPYNFDNKKNTLQSQINDIKINYNDSNESSSDHDVGSTSSDSDNDDDDDNKFSMNNRDNMLHKLLYQSPKAGFDFNKLGDIAKATFEREEQLTVETLKNFHGSLETCPDENVLHKDPRGLKINLMPHQKHALAWLLWREKQKPPSGLLADDMGLGKTLTMISLVMESNEIDGDDDSSKSSSEDEWISKKSKSNIKYHGNTLVVCPASLINQWAQEIKERVKPGILSVDQQHGPNRETSISKIANKDIVLTTYAILSRAHKSHTALFRIKWKRVILDESHVIRNHKSQCSEAVCDLMADKRWAMTGTPIHNKEMDLYALLKFLKISPFDDIRTWKRWVDNKDSAGHERLATVIKTLMLRRTKDDLTKKGLLEKLPEKMIDIIWVDMDPEEKVIYQKVMLYSKTLFAQFLSQRADKQRLFEIGGQQYADPTRYFDPVERNFNRAQQRLLATHAEVKSHEILVLLLRLRQVCCHLSLIHAMLDQDDLDQSGIGGGHDVDADILLKMSNMGINKSLFNDDNDAAGDDDDDMGVDERVKNNLLTSDNPVFERERKSSKLRAVIELVTNIIKKDEKVIVVSQWTTLLNIVAENLDEIKNATYKKFTGQVAVKDRQEIINAFNNDIDPRILLLSLTAGGVGLNLVGANHLILMDIHWNPQLESQAQDRIYRFGQNKNVTIYKVLMTDSIEERIKLLQEKKLQIASSVLTGSGKVTSSKLTLDDLKSLFGFNRV</sequence>
<evidence type="ECO:0000313" key="20">
    <source>
        <dbReference type="EMBL" id="KAF7994559.1"/>
    </source>
</evidence>
<dbReference type="SMART" id="SM00487">
    <property type="entry name" value="DEXDc"/>
    <property type="match status" value="1"/>
</dbReference>
<evidence type="ECO:0000256" key="17">
    <source>
        <dbReference type="SAM" id="MobiDB-lite"/>
    </source>
</evidence>
<evidence type="ECO:0000256" key="9">
    <source>
        <dbReference type="ARBA" id="ARBA00023015"/>
    </source>
</evidence>
<feature type="domain" description="Helicase C-terminal" evidence="19">
    <location>
        <begin position="1002"/>
        <end position="1164"/>
    </location>
</feature>
<dbReference type="GO" id="GO:0006281">
    <property type="term" value="P:DNA repair"/>
    <property type="evidence" value="ECO:0007669"/>
    <property type="project" value="TreeGrafter"/>
</dbReference>
<feature type="coiled-coil region" evidence="16">
    <location>
        <begin position="402"/>
        <end position="429"/>
    </location>
</feature>
<dbReference type="GO" id="GO:0005524">
    <property type="term" value="F:ATP binding"/>
    <property type="evidence" value="ECO:0007669"/>
    <property type="project" value="UniProtKB-KW"/>
</dbReference>
<dbReference type="GO" id="GO:0004386">
    <property type="term" value="F:helicase activity"/>
    <property type="evidence" value="ECO:0007669"/>
    <property type="project" value="UniProtKB-KW"/>
</dbReference>
<dbReference type="GO" id="GO:0016787">
    <property type="term" value="F:hydrolase activity"/>
    <property type="evidence" value="ECO:0007669"/>
    <property type="project" value="UniProtKB-KW"/>
</dbReference>
<dbReference type="AlphaFoldDB" id="A0A835CS35"/>
<evidence type="ECO:0000256" key="10">
    <source>
        <dbReference type="ARBA" id="ARBA00023125"/>
    </source>
</evidence>
<keyword evidence="21" id="KW-1185">Reference proteome</keyword>
<evidence type="ECO:0000256" key="13">
    <source>
        <dbReference type="ARBA" id="ARBA00070113"/>
    </source>
</evidence>
<feature type="compositionally biased region" description="Acidic residues" evidence="17">
    <location>
        <begin position="9"/>
        <end position="29"/>
    </location>
</feature>
<dbReference type="GO" id="GO:0006353">
    <property type="term" value="P:DNA-templated transcription termination"/>
    <property type="evidence" value="ECO:0007669"/>
    <property type="project" value="UniProtKB-KW"/>
</dbReference>
<keyword evidence="6" id="KW-0378">Hydrolase</keyword>
<evidence type="ECO:0000256" key="14">
    <source>
        <dbReference type="ARBA" id="ARBA00079067"/>
    </source>
</evidence>
<dbReference type="SUPFAM" id="SSF52540">
    <property type="entry name" value="P-loop containing nucleoside triphosphate hydrolases"/>
    <property type="match status" value="2"/>
</dbReference>
<accession>A0A835CS35</accession>
<dbReference type="FunFam" id="3.40.50.10810:FF:000043">
    <property type="entry name" value="Transcription termination factor 2"/>
    <property type="match status" value="1"/>
</dbReference>
<dbReference type="SMART" id="SM00490">
    <property type="entry name" value="HELICc"/>
    <property type="match status" value="1"/>
</dbReference>
<keyword evidence="9" id="KW-0805">Transcription regulation</keyword>
<dbReference type="Gene3D" id="3.40.50.300">
    <property type="entry name" value="P-loop containing nucleotide triphosphate hydrolases"/>
    <property type="match status" value="1"/>
</dbReference>
<evidence type="ECO:0000256" key="11">
    <source>
        <dbReference type="ARBA" id="ARBA00023163"/>
    </source>
</evidence>
<organism evidence="20 21">
    <name type="scientific">Aphidius gifuensis</name>
    <name type="common">Parasitoid wasp</name>
    <dbReference type="NCBI Taxonomy" id="684658"/>
    <lineage>
        <taxon>Eukaryota</taxon>
        <taxon>Metazoa</taxon>
        <taxon>Ecdysozoa</taxon>
        <taxon>Arthropoda</taxon>
        <taxon>Hexapoda</taxon>
        <taxon>Insecta</taxon>
        <taxon>Pterygota</taxon>
        <taxon>Neoptera</taxon>
        <taxon>Endopterygota</taxon>
        <taxon>Hymenoptera</taxon>
        <taxon>Apocrita</taxon>
        <taxon>Ichneumonoidea</taxon>
        <taxon>Braconidae</taxon>
        <taxon>Aphidiinae</taxon>
        <taxon>Aphidius</taxon>
    </lineage>
</organism>
<evidence type="ECO:0000256" key="8">
    <source>
        <dbReference type="ARBA" id="ARBA00022840"/>
    </source>
</evidence>
<evidence type="ECO:0000256" key="5">
    <source>
        <dbReference type="ARBA" id="ARBA00022741"/>
    </source>
</evidence>
<evidence type="ECO:0000256" key="2">
    <source>
        <dbReference type="ARBA" id="ARBA00007025"/>
    </source>
</evidence>
<feature type="compositionally biased region" description="Acidic residues" evidence="17">
    <location>
        <begin position="154"/>
        <end position="164"/>
    </location>
</feature>
<dbReference type="PANTHER" id="PTHR45626">
    <property type="entry name" value="TRANSCRIPTION TERMINATION FACTOR 2-RELATED"/>
    <property type="match status" value="1"/>
</dbReference>
<dbReference type="PANTHER" id="PTHR45626:SF50">
    <property type="entry name" value="TRANSCRIPTION TERMINATION FACTOR 2"/>
    <property type="match status" value="1"/>
</dbReference>
<feature type="compositionally biased region" description="Polar residues" evidence="17">
    <location>
        <begin position="100"/>
        <end position="111"/>
    </location>
</feature>
<keyword evidence="10" id="KW-0238">DNA-binding</keyword>
<name>A0A835CS35_APHGI</name>
<dbReference type="InterPro" id="IPR014001">
    <property type="entry name" value="Helicase_ATP-bd"/>
</dbReference>
<keyword evidence="5" id="KW-0547">Nucleotide-binding</keyword>
<dbReference type="InterPro" id="IPR000330">
    <property type="entry name" value="SNF2_N"/>
</dbReference>
<keyword evidence="7" id="KW-0347">Helicase</keyword>
<dbReference type="InterPro" id="IPR001650">
    <property type="entry name" value="Helicase_C-like"/>
</dbReference>
<dbReference type="Proteomes" id="UP000639338">
    <property type="component" value="Unassembled WGS sequence"/>
</dbReference>
<dbReference type="Pfam" id="PF00271">
    <property type="entry name" value="Helicase_C"/>
    <property type="match status" value="1"/>
</dbReference>
<dbReference type="GO" id="GO:0005737">
    <property type="term" value="C:cytoplasm"/>
    <property type="evidence" value="ECO:0007669"/>
    <property type="project" value="UniProtKB-ARBA"/>
</dbReference>
<dbReference type="InterPro" id="IPR038718">
    <property type="entry name" value="SNF2-like_sf"/>
</dbReference>
<dbReference type="PROSITE" id="PS51194">
    <property type="entry name" value="HELICASE_CTER"/>
    <property type="match status" value="1"/>
</dbReference>
<keyword evidence="4" id="KW-0597">Phosphoprotein</keyword>
<feature type="domain" description="Helicase ATP-binding" evidence="18">
    <location>
        <begin position="583"/>
        <end position="771"/>
    </location>
</feature>
<dbReference type="GO" id="GO:0005634">
    <property type="term" value="C:nucleus"/>
    <property type="evidence" value="ECO:0007669"/>
    <property type="project" value="UniProtKB-SubCell"/>
</dbReference>
<proteinExistence type="inferred from homology"/>
<feature type="region of interest" description="Disordered" evidence="17">
    <location>
        <begin position="1"/>
        <end position="140"/>
    </location>
</feature>
<evidence type="ECO:0000256" key="12">
    <source>
        <dbReference type="ARBA" id="ARBA00023242"/>
    </source>
</evidence>
<dbReference type="InterPro" id="IPR027417">
    <property type="entry name" value="P-loop_NTPase"/>
</dbReference>
<feature type="compositionally biased region" description="Acidic residues" evidence="17">
    <location>
        <begin position="47"/>
        <end position="62"/>
    </location>
</feature>
<dbReference type="GO" id="GO:0003677">
    <property type="term" value="F:DNA binding"/>
    <property type="evidence" value="ECO:0007669"/>
    <property type="project" value="UniProtKB-KW"/>
</dbReference>
<evidence type="ECO:0000256" key="15">
    <source>
        <dbReference type="ARBA" id="ARBA00082628"/>
    </source>
</evidence>
<comment type="subcellular location">
    <subcellularLocation>
        <location evidence="1">Nucleus</location>
    </subcellularLocation>
</comment>
<feature type="region of interest" description="Disordered" evidence="17">
    <location>
        <begin position="154"/>
        <end position="174"/>
    </location>
</feature>
<keyword evidence="8" id="KW-0067">ATP-binding</keyword>
<evidence type="ECO:0000259" key="18">
    <source>
        <dbReference type="PROSITE" id="PS51192"/>
    </source>
</evidence>
<evidence type="ECO:0000259" key="19">
    <source>
        <dbReference type="PROSITE" id="PS51194"/>
    </source>
</evidence>
<dbReference type="Gene3D" id="3.40.50.10810">
    <property type="entry name" value="Tandem AAA-ATPase domain"/>
    <property type="match status" value="1"/>
</dbReference>
<keyword evidence="16" id="KW-0175">Coiled coil</keyword>
<dbReference type="InterPro" id="IPR050628">
    <property type="entry name" value="SNF2_RAD54_helicase_TF"/>
</dbReference>